<sequence length="86" mass="9364">AERQCDLSARAVCSSPPPLQTAPSVPTASLCCAHYIASTSAHNQNAQASSFHQHCNRLEREGSQRPAHQTPRLQHTASKPATIRHR</sequence>
<name>A0A6A5S5V6_9PLEO</name>
<proteinExistence type="predicted"/>
<dbReference type="AlphaFoldDB" id="A0A6A5S5V6"/>
<reference evidence="2" key="1">
    <citation type="journal article" date="2020" name="Stud. Mycol.">
        <title>101 Dothideomycetes genomes: a test case for predicting lifestyles and emergence of pathogens.</title>
        <authorList>
            <person name="Haridas S."/>
            <person name="Albert R."/>
            <person name="Binder M."/>
            <person name="Bloem J."/>
            <person name="Labutti K."/>
            <person name="Salamov A."/>
            <person name="Andreopoulos B."/>
            <person name="Baker S."/>
            <person name="Barry K."/>
            <person name="Bills G."/>
            <person name="Bluhm B."/>
            <person name="Cannon C."/>
            <person name="Castanera R."/>
            <person name="Culley D."/>
            <person name="Daum C."/>
            <person name="Ezra D."/>
            <person name="Gonzalez J."/>
            <person name="Henrissat B."/>
            <person name="Kuo A."/>
            <person name="Liang C."/>
            <person name="Lipzen A."/>
            <person name="Lutzoni F."/>
            <person name="Magnuson J."/>
            <person name="Mondo S."/>
            <person name="Nolan M."/>
            <person name="Ohm R."/>
            <person name="Pangilinan J."/>
            <person name="Park H.-J."/>
            <person name="Ramirez L."/>
            <person name="Alfaro M."/>
            <person name="Sun H."/>
            <person name="Tritt A."/>
            <person name="Yoshinaga Y."/>
            <person name="Zwiers L.-H."/>
            <person name="Turgeon B."/>
            <person name="Goodwin S."/>
            <person name="Spatafora J."/>
            <person name="Crous P."/>
            <person name="Grigoriev I."/>
        </authorList>
    </citation>
    <scope>NUCLEOTIDE SEQUENCE</scope>
    <source>
        <strain evidence="2">CBS 161.51</strain>
    </source>
</reference>
<accession>A0A6A5S5V6</accession>
<dbReference type="EMBL" id="ML976221">
    <property type="protein sequence ID" value="KAF1935975.1"/>
    <property type="molecule type" value="Genomic_DNA"/>
</dbReference>
<evidence type="ECO:0000313" key="2">
    <source>
        <dbReference type="EMBL" id="KAF1935975.1"/>
    </source>
</evidence>
<organism evidence="2 3">
    <name type="scientific">Clathrospora elynae</name>
    <dbReference type="NCBI Taxonomy" id="706981"/>
    <lineage>
        <taxon>Eukaryota</taxon>
        <taxon>Fungi</taxon>
        <taxon>Dikarya</taxon>
        <taxon>Ascomycota</taxon>
        <taxon>Pezizomycotina</taxon>
        <taxon>Dothideomycetes</taxon>
        <taxon>Pleosporomycetidae</taxon>
        <taxon>Pleosporales</taxon>
        <taxon>Diademaceae</taxon>
        <taxon>Clathrospora</taxon>
    </lineage>
</organism>
<feature type="region of interest" description="Disordered" evidence="1">
    <location>
        <begin position="57"/>
        <end position="86"/>
    </location>
</feature>
<dbReference type="Proteomes" id="UP000800038">
    <property type="component" value="Unassembled WGS sequence"/>
</dbReference>
<evidence type="ECO:0000313" key="3">
    <source>
        <dbReference type="Proteomes" id="UP000800038"/>
    </source>
</evidence>
<protein>
    <submittedName>
        <fullName evidence="2">Uncharacterized protein</fullName>
    </submittedName>
</protein>
<evidence type="ECO:0000256" key="1">
    <source>
        <dbReference type="SAM" id="MobiDB-lite"/>
    </source>
</evidence>
<gene>
    <name evidence="2" type="ORF">EJ02DRAFT_414823</name>
</gene>
<feature type="non-terminal residue" evidence="2">
    <location>
        <position position="1"/>
    </location>
</feature>
<keyword evidence="3" id="KW-1185">Reference proteome</keyword>